<comment type="cofactor">
    <cofactor evidence="4">
        <name>a divalent metal cation</name>
        <dbReference type="ChEBI" id="CHEBI:60240"/>
    </cofactor>
</comment>
<evidence type="ECO:0000256" key="3">
    <source>
        <dbReference type="ARBA" id="ARBA00023239"/>
    </source>
</evidence>
<sequence length="319" mass="33191">MPGVFALPLRNRFRGITVREGMLLHGPAGWGEFGPFRDYDDPESLPWLAAAVEASRDGWPAPVRDSVEVNTTVPVVPPAHAHRLVTASACRTAKVKVADPRSSLADDCARVEAVRDALGPRGAIRVDANAAWDVDTAVVALGALDRAAGGLEYAEQPCPSVPELAELRRKVGVRIAADESIRRAEDPLHVAVAGAADVAVLKVAPLGGVRRALDVAEACGLPCVVSSAVDSSVGLAAGLALAGALPELDFACGLGTASLLTADVTSTPLSPVGGLLPVPHTAPEPDLFADHPAGAEATRWWHERLNRVRELGTTSPGDR</sequence>
<dbReference type="EC" id="4.2.1.113" evidence="4"/>
<proteinExistence type="inferred from homology"/>
<dbReference type="PANTHER" id="PTHR48073">
    <property type="entry name" value="O-SUCCINYLBENZOATE SYNTHASE-RELATED"/>
    <property type="match status" value="1"/>
</dbReference>
<comment type="catalytic activity">
    <reaction evidence="4">
        <text>(1R,6R)-6-hydroxy-2-succinyl-cyclohexa-2,4-diene-1-carboxylate = 2-succinylbenzoate + H2O</text>
        <dbReference type="Rhea" id="RHEA:10196"/>
        <dbReference type="ChEBI" id="CHEBI:15377"/>
        <dbReference type="ChEBI" id="CHEBI:18325"/>
        <dbReference type="ChEBI" id="CHEBI:58689"/>
        <dbReference type="EC" id="4.2.1.113"/>
    </reaction>
</comment>
<feature type="binding site" evidence="4">
    <location>
        <position position="178"/>
    </location>
    <ligand>
        <name>Mg(2+)</name>
        <dbReference type="ChEBI" id="CHEBI:18420"/>
    </ligand>
</feature>
<dbReference type="Pfam" id="PF13378">
    <property type="entry name" value="MR_MLE_C"/>
    <property type="match status" value="1"/>
</dbReference>
<comment type="pathway">
    <text evidence="4">Quinol/quinone metabolism; menaquinone biosynthesis.</text>
</comment>
<dbReference type="SFLD" id="SFLDS00001">
    <property type="entry name" value="Enolase"/>
    <property type="match status" value="1"/>
</dbReference>
<evidence type="ECO:0000313" key="7">
    <source>
        <dbReference type="Proteomes" id="UP001500653"/>
    </source>
</evidence>
<dbReference type="SUPFAM" id="SSF51604">
    <property type="entry name" value="Enolase C-terminal domain-like"/>
    <property type="match status" value="1"/>
</dbReference>
<dbReference type="Gene3D" id="3.20.20.120">
    <property type="entry name" value="Enolase-like C-terminal domain"/>
    <property type="match status" value="1"/>
</dbReference>
<evidence type="ECO:0000256" key="2">
    <source>
        <dbReference type="ARBA" id="ARBA00022842"/>
    </source>
</evidence>
<dbReference type="InterPro" id="IPR010196">
    <property type="entry name" value="OSB_synthase_MenC1"/>
</dbReference>
<dbReference type="PANTHER" id="PTHR48073:SF2">
    <property type="entry name" value="O-SUCCINYLBENZOATE SYNTHASE"/>
    <property type="match status" value="1"/>
</dbReference>
<evidence type="ECO:0000313" key="6">
    <source>
        <dbReference type="EMBL" id="GAA1237188.1"/>
    </source>
</evidence>
<accession>A0ABN1W5Z0</accession>
<feature type="active site" description="Proton donor" evidence="4">
    <location>
        <position position="96"/>
    </location>
</feature>
<keyword evidence="4" id="KW-0474">Menaquinone biosynthesis</keyword>
<protein>
    <recommendedName>
        <fullName evidence="4">o-succinylbenzoate synthase</fullName>
        <shortName evidence="4">OSB synthase</shortName>
        <shortName evidence="4">OSBS</shortName>
        <ecNumber evidence="4">4.2.1.113</ecNumber>
    </recommendedName>
    <alternativeName>
        <fullName evidence="4">4-(2'-carboxyphenyl)-4-oxybutyric acid synthase</fullName>
    </alternativeName>
    <alternativeName>
        <fullName evidence="4">o-succinylbenzoic acid synthase</fullName>
    </alternativeName>
</protein>
<comment type="similarity">
    <text evidence="4">Belongs to the mandelate racemase/muconate lactonizing enzyme family. MenC type 1 subfamily.</text>
</comment>
<feature type="active site" description="Proton acceptor" evidence="4">
    <location>
        <position position="202"/>
    </location>
</feature>
<dbReference type="SMART" id="SM00922">
    <property type="entry name" value="MR_MLE"/>
    <property type="match status" value="1"/>
</dbReference>
<dbReference type="HAMAP" id="MF_00470">
    <property type="entry name" value="MenC_1"/>
    <property type="match status" value="1"/>
</dbReference>
<name>A0ABN1W5Z0_9PSEU</name>
<dbReference type="SFLD" id="SFLDG00180">
    <property type="entry name" value="muconate_cycloisomerase"/>
    <property type="match status" value="1"/>
</dbReference>
<keyword evidence="7" id="KW-1185">Reference proteome</keyword>
<dbReference type="Pfam" id="PF18374">
    <property type="entry name" value="Enolase_like_N"/>
    <property type="match status" value="1"/>
</dbReference>
<evidence type="ECO:0000259" key="5">
    <source>
        <dbReference type="SMART" id="SM00922"/>
    </source>
</evidence>
<feature type="domain" description="Mandelate racemase/muconate lactonizing enzyme C-terminal" evidence="5">
    <location>
        <begin position="78"/>
        <end position="174"/>
    </location>
</feature>
<feature type="binding site" evidence="4">
    <location>
        <position position="155"/>
    </location>
    <ligand>
        <name>Mg(2+)</name>
        <dbReference type="ChEBI" id="CHEBI:18420"/>
    </ligand>
</feature>
<evidence type="ECO:0000256" key="4">
    <source>
        <dbReference type="HAMAP-Rule" id="MF_00470"/>
    </source>
</evidence>
<comment type="pathway">
    <text evidence="4">Quinol/quinone metabolism; 1,4-dihydroxy-2-naphthoate biosynthesis; 1,4-dihydroxy-2-naphthoate from chorismate: step 4/7.</text>
</comment>
<evidence type="ECO:0000256" key="1">
    <source>
        <dbReference type="ARBA" id="ARBA00022723"/>
    </source>
</evidence>
<keyword evidence="2 4" id="KW-0460">Magnesium</keyword>
<dbReference type="CDD" id="cd03320">
    <property type="entry name" value="OSBS"/>
    <property type="match status" value="1"/>
</dbReference>
<comment type="caution">
    <text evidence="6">The sequence shown here is derived from an EMBL/GenBank/DDBJ whole genome shotgun (WGS) entry which is preliminary data.</text>
</comment>
<dbReference type="EMBL" id="BAAALN010000005">
    <property type="protein sequence ID" value="GAA1237188.1"/>
    <property type="molecule type" value="Genomic_DNA"/>
</dbReference>
<feature type="binding site" evidence="4">
    <location>
        <position position="127"/>
    </location>
    <ligand>
        <name>Mg(2+)</name>
        <dbReference type="ChEBI" id="CHEBI:18420"/>
    </ligand>
</feature>
<dbReference type="SFLD" id="SFLDF00009">
    <property type="entry name" value="o-succinylbenzoate_synthase"/>
    <property type="match status" value="1"/>
</dbReference>
<dbReference type="NCBIfam" id="NF002782">
    <property type="entry name" value="PRK02901.1"/>
    <property type="match status" value="1"/>
</dbReference>
<dbReference type="InterPro" id="IPR013342">
    <property type="entry name" value="Mandelate_racemase_C"/>
</dbReference>
<dbReference type="InterPro" id="IPR029065">
    <property type="entry name" value="Enolase_C-like"/>
</dbReference>
<keyword evidence="1 4" id="KW-0479">Metal-binding</keyword>
<organism evidence="6 7">
    <name type="scientific">Prauserella halophila</name>
    <dbReference type="NCBI Taxonomy" id="185641"/>
    <lineage>
        <taxon>Bacteria</taxon>
        <taxon>Bacillati</taxon>
        <taxon>Actinomycetota</taxon>
        <taxon>Actinomycetes</taxon>
        <taxon>Pseudonocardiales</taxon>
        <taxon>Pseudonocardiaceae</taxon>
        <taxon>Prauserella</taxon>
    </lineage>
</organism>
<comment type="function">
    <text evidence="4">Converts 2-succinyl-6-hydroxy-2,4-cyclohexadiene-1-carboxylate (SHCHC) to 2-succinylbenzoate (OSB).</text>
</comment>
<keyword evidence="3 4" id="KW-0456">Lyase</keyword>
<reference evidence="6 7" key="1">
    <citation type="journal article" date="2019" name="Int. J. Syst. Evol. Microbiol.">
        <title>The Global Catalogue of Microorganisms (GCM) 10K type strain sequencing project: providing services to taxonomists for standard genome sequencing and annotation.</title>
        <authorList>
            <consortium name="The Broad Institute Genomics Platform"/>
            <consortium name="The Broad Institute Genome Sequencing Center for Infectious Disease"/>
            <person name="Wu L."/>
            <person name="Ma J."/>
        </authorList>
    </citation>
    <scope>NUCLEOTIDE SEQUENCE [LARGE SCALE GENOMIC DNA]</scope>
    <source>
        <strain evidence="6 7">JCM 13023</strain>
    </source>
</reference>
<dbReference type="InterPro" id="IPR036849">
    <property type="entry name" value="Enolase-like_C_sf"/>
</dbReference>
<dbReference type="Proteomes" id="UP001500653">
    <property type="component" value="Unassembled WGS sequence"/>
</dbReference>
<gene>
    <name evidence="4" type="primary">menC</name>
    <name evidence="6" type="ORF">GCM10009676_21940</name>
</gene>